<name>A0A1F5X4Q0_9BACT</name>
<gene>
    <name evidence="1" type="ORF">A2924_02065</name>
</gene>
<accession>A0A1F5X4Q0</accession>
<dbReference type="Proteomes" id="UP000178046">
    <property type="component" value="Unassembled WGS sequence"/>
</dbReference>
<dbReference type="AlphaFoldDB" id="A0A1F5X4Q0"/>
<protein>
    <submittedName>
        <fullName evidence="1">Uncharacterized protein</fullName>
    </submittedName>
</protein>
<dbReference type="EMBL" id="MFIA01000023">
    <property type="protein sequence ID" value="OGF82541.1"/>
    <property type="molecule type" value="Genomic_DNA"/>
</dbReference>
<organism evidence="1 2">
    <name type="scientific">Candidatus Giovannonibacteria bacterium RIFCSPLOWO2_01_FULL_44_16</name>
    <dbReference type="NCBI Taxonomy" id="1798348"/>
    <lineage>
        <taxon>Bacteria</taxon>
        <taxon>Candidatus Giovannoniibacteriota</taxon>
    </lineage>
</organism>
<evidence type="ECO:0000313" key="1">
    <source>
        <dbReference type="EMBL" id="OGF82541.1"/>
    </source>
</evidence>
<reference evidence="1 2" key="1">
    <citation type="journal article" date="2016" name="Nat. Commun.">
        <title>Thousands of microbial genomes shed light on interconnected biogeochemical processes in an aquifer system.</title>
        <authorList>
            <person name="Anantharaman K."/>
            <person name="Brown C.T."/>
            <person name="Hug L.A."/>
            <person name="Sharon I."/>
            <person name="Castelle C.J."/>
            <person name="Probst A.J."/>
            <person name="Thomas B.C."/>
            <person name="Singh A."/>
            <person name="Wilkins M.J."/>
            <person name="Karaoz U."/>
            <person name="Brodie E.L."/>
            <person name="Williams K.H."/>
            <person name="Hubbard S.S."/>
            <person name="Banfield J.F."/>
        </authorList>
    </citation>
    <scope>NUCLEOTIDE SEQUENCE [LARGE SCALE GENOMIC DNA]</scope>
</reference>
<comment type="caution">
    <text evidence="1">The sequence shown here is derived from an EMBL/GenBank/DDBJ whole genome shotgun (WGS) entry which is preliminary data.</text>
</comment>
<sequence>MYPATPTLSVEAVHERLICEEDTAVAIRPVGMDGAIVSTPITVRVKGVVLINPPVAVPVTVIV</sequence>
<evidence type="ECO:0000313" key="2">
    <source>
        <dbReference type="Proteomes" id="UP000178046"/>
    </source>
</evidence>
<proteinExistence type="predicted"/>